<dbReference type="Pfam" id="PF00296">
    <property type="entry name" value="Bac_luciferase"/>
    <property type="match status" value="1"/>
</dbReference>
<keyword evidence="4" id="KW-0503">Monooxygenase</keyword>
<evidence type="ECO:0000313" key="7">
    <source>
        <dbReference type="Proteomes" id="UP000429595"/>
    </source>
</evidence>
<dbReference type="SUPFAM" id="SSF51679">
    <property type="entry name" value="Bacterial luciferase-like"/>
    <property type="match status" value="1"/>
</dbReference>
<keyword evidence="3 6" id="KW-0560">Oxidoreductase</keyword>
<dbReference type="PANTHER" id="PTHR30011">
    <property type="entry name" value="ALKANESULFONATE MONOOXYGENASE-RELATED"/>
    <property type="match status" value="1"/>
</dbReference>
<evidence type="ECO:0000256" key="1">
    <source>
        <dbReference type="ARBA" id="ARBA00022630"/>
    </source>
</evidence>
<dbReference type="InterPro" id="IPR036661">
    <property type="entry name" value="Luciferase-like_sf"/>
</dbReference>
<dbReference type="EMBL" id="WEIO01000013">
    <property type="protein sequence ID" value="KAB7704449.1"/>
    <property type="molecule type" value="Genomic_DNA"/>
</dbReference>
<evidence type="ECO:0000256" key="3">
    <source>
        <dbReference type="ARBA" id="ARBA00023002"/>
    </source>
</evidence>
<feature type="domain" description="Luciferase-like" evidence="5">
    <location>
        <begin position="33"/>
        <end position="234"/>
    </location>
</feature>
<evidence type="ECO:0000256" key="2">
    <source>
        <dbReference type="ARBA" id="ARBA00022643"/>
    </source>
</evidence>
<dbReference type="GO" id="GO:0016705">
    <property type="term" value="F:oxidoreductase activity, acting on paired donors, with incorporation or reduction of molecular oxygen"/>
    <property type="evidence" value="ECO:0007669"/>
    <property type="project" value="InterPro"/>
</dbReference>
<protein>
    <submittedName>
        <fullName evidence="6">TIGR03571 family LLM class oxidoreductase</fullName>
        <ecNumber evidence="6">1.-.-.-</ecNumber>
    </submittedName>
</protein>
<sequence length="314" mass="35393">MSKFENHNGYSRTFQENKLTLGLTFPLEAYQGNVPKMDLDQQINLAKVAEKGNFASLFARDVPLNDPSFGDAGQMYDPWIFLSYIAAHTKEIALGTASAITSFQHPLNLAKSAASMDKISDERLLFGLATGDRPIEFSAFDVNREKRSEFFQEALYVMREAWAKSFPAIHTDRVNLTGVTDILPKPVLGDIPTFVTGFSGQSLEWIAENSDGWLSYPRNPAQQQNLIREFRSLTDRFKPFAQSLYVDLSEDPDEGPTPIHLGFRSGHKFLIEFLNALQEVGVNHVIINTKFVRRPVEEVIQELAEEVVPYFPAL</sequence>
<dbReference type="EC" id="1.-.-.-" evidence="6"/>
<proteinExistence type="predicted"/>
<accession>A0A6I1FBG5</accession>
<dbReference type="PANTHER" id="PTHR30011:SF16">
    <property type="entry name" value="C2H2 FINGER DOMAIN TRANSCRIPTION FACTOR (EUROFUNG)-RELATED"/>
    <property type="match status" value="1"/>
</dbReference>
<keyword evidence="2" id="KW-0288">FMN</keyword>
<dbReference type="AlphaFoldDB" id="A0A6I1FBG5"/>
<dbReference type="InterPro" id="IPR051260">
    <property type="entry name" value="Diverse_substr_monoxygenases"/>
</dbReference>
<dbReference type="NCBIfam" id="TIGR03571">
    <property type="entry name" value="lucif_BA3436"/>
    <property type="match status" value="1"/>
</dbReference>
<evidence type="ECO:0000313" key="6">
    <source>
        <dbReference type="EMBL" id="KAB7704449.1"/>
    </source>
</evidence>
<comment type="caution">
    <text evidence="6">The sequence shown here is derived from an EMBL/GenBank/DDBJ whole genome shotgun (WGS) entry which is preliminary data.</text>
</comment>
<reference evidence="6 7" key="1">
    <citation type="submission" date="2019-10" db="EMBL/GenBank/DDBJ databases">
        <title>Bacillus aerolatum sp. nov., isolated from bioaerosol of sport playgrounds.</title>
        <authorList>
            <person name="Chen P."/>
            <person name="Zhang G."/>
        </authorList>
    </citation>
    <scope>NUCLEOTIDE SEQUENCE [LARGE SCALE GENOMIC DNA]</scope>
    <source>
        <strain evidence="6 7">CX253</strain>
    </source>
</reference>
<dbReference type="Gene3D" id="3.20.20.30">
    <property type="entry name" value="Luciferase-like domain"/>
    <property type="match status" value="1"/>
</dbReference>
<keyword evidence="1" id="KW-0285">Flavoprotein</keyword>
<dbReference type="InterPro" id="IPR011251">
    <property type="entry name" value="Luciferase-like_dom"/>
</dbReference>
<dbReference type="RefSeq" id="WP_152154214.1">
    <property type="nucleotide sequence ID" value="NZ_WEIO01000013.1"/>
</dbReference>
<gene>
    <name evidence="6" type="ORF">F9802_17305</name>
</gene>
<dbReference type="InterPro" id="IPR020020">
    <property type="entry name" value="Luciferase-type_oxidoreductase"/>
</dbReference>
<organism evidence="6 7">
    <name type="scientific">Bacillus aerolatus</name>
    <dbReference type="NCBI Taxonomy" id="2653354"/>
    <lineage>
        <taxon>Bacteria</taxon>
        <taxon>Bacillati</taxon>
        <taxon>Bacillota</taxon>
        <taxon>Bacilli</taxon>
        <taxon>Bacillales</taxon>
        <taxon>Bacillaceae</taxon>
        <taxon>Bacillus</taxon>
    </lineage>
</organism>
<dbReference type="GO" id="GO:0004497">
    <property type="term" value="F:monooxygenase activity"/>
    <property type="evidence" value="ECO:0007669"/>
    <property type="project" value="UniProtKB-KW"/>
</dbReference>
<keyword evidence="7" id="KW-1185">Reference proteome</keyword>
<evidence type="ECO:0000256" key="4">
    <source>
        <dbReference type="ARBA" id="ARBA00023033"/>
    </source>
</evidence>
<name>A0A6I1FBG5_9BACI</name>
<evidence type="ECO:0000259" key="5">
    <source>
        <dbReference type="Pfam" id="PF00296"/>
    </source>
</evidence>
<dbReference type="Proteomes" id="UP000429595">
    <property type="component" value="Unassembled WGS sequence"/>
</dbReference>